<dbReference type="GO" id="GO:0016787">
    <property type="term" value="F:hydrolase activity"/>
    <property type="evidence" value="ECO:0007669"/>
    <property type="project" value="UniProtKB-KW"/>
</dbReference>
<evidence type="ECO:0000313" key="3">
    <source>
        <dbReference type="EMBL" id="KRO16284.1"/>
    </source>
</evidence>
<dbReference type="PANTHER" id="PTHR43798">
    <property type="entry name" value="MONOACYLGLYCEROL LIPASE"/>
    <property type="match status" value="1"/>
</dbReference>
<evidence type="ECO:0000259" key="2">
    <source>
        <dbReference type="Pfam" id="PF00561"/>
    </source>
</evidence>
<accession>A0A0R2MTS3</accession>
<dbReference type="Gene3D" id="3.40.50.1820">
    <property type="entry name" value="alpha/beta hydrolase"/>
    <property type="match status" value="1"/>
</dbReference>
<organism evidence="3 4">
    <name type="scientific">Lacticaseibacillus saniviri JCM 17471 = DSM 24301</name>
    <dbReference type="NCBI Taxonomy" id="1293598"/>
    <lineage>
        <taxon>Bacteria</taxon>
        <taxon>Bacillati</taxon>
        <taxon>Bacillota</taxon>
        <taxon>Bacilli</taxon>
        <taxon>Lactobacillales</taxon>
        <taxon>Lactobacillaceae</taxon>
        <taxon>Lacticaseibacillus</taxon>
    </lineage>
</organism>
<keyword evidence="1 3" id="KW-0378">Hydrolase</keyword>
<feature type="domain" description="AB hydrolase-1" evidence="2">
    <location>
        <begin position="19"/>
        <end position="124"/>
    </location>
</feature>
<dbReference type="PATRIC" id="fig|1293598.4.peg.1714"/>
<dbReference type="InterPro" id="IPR050266">
    <property type="entry name" value="AB_hydrolase_sf"/>
</dbReference>
<dbReference type="InterPro" id="IPR029058">
    <property type="entry name" value="AB_hydrolase_fold"/>
</dbReference>
<protein>
    <submittedName>
        <fullName evidence="3">Alpha beta superfamily hydrolase</fullName>
    </submittedName>
</protein>
<dbReference type="STRING" id="1293598.IV56_GL001645"/>
<dbReference type="PRINTS" id="PR00111">
    <property type="entry name" value="ABHYDROLASE"/>
</dbReference>
<sequence length="216" mass="24138">MFITVNQVQLYYVKSGHGPALILLHGNGENHHLFDQLRRELSTRYTVYALDSRRHGLSQEAPVSYNLMMHDVAAFIRRLQLERATVLGFSDGGIVALLLAIHYPTRINKLVVAGANLTPQGLRRSARALFAVSANMSHDPLIQMMRNEPNISLRALKRIQAPTLVLAGSRDLIDRKETLRIAANIPNATLTIVPHANHSSYIRDNAQLLHLVQGFL</sequence>
<dbReference type="InterPro" id="IPR000073">
    <property type="entry name" value="AB_hydrolase_1"/>
</dbReference>
<dbReference type="AlphaFoldDB" id="A0A0R2MTS3"/>
<dbReference type="GO" id="GO:0016020">
    <property type="term" value="C:membrane"/>
    <property type="evidence" value="ECO:0007669"/>
    <property type="project" value="TreeGrafter"/>
</dbReference>
<evidence type="ECO:0000256" key="1">
    <source>
        <dbReference type="ARBA" id="ARBA00022801"/>
    </source>
</evidence>
<proteinExistence type="predicted"/>
<dbReference type="RefSeq" id="WP_054777271.1">
    <property type="nucleotide sequence ID" value="NZ_BBBX01000010.1"/>
</dbReference>
<gene>
    <name evidence="3" type="ORF">IV56_GL001645</name>
</gene>
<dbReference type="SUPFAM" id="SSF53474">
    <property type="entry name" value="alpha/beta-Hydrolases"/>
    <property type="match status" value="1"/>
</dbReference>
<dbReference type="PANTHER" id="PTHR43798:SF31">
    <property type="entry name" value="AB HYDROLASE SUPERFAMILY PROTEIN YCLE"/>
    <property type="match status" value="1"/>
</dbReference>
<dbReference type="EMBL" id="JQCE01000042">
    <property type="protein sequence ID" value="KRO16284.1"/>
    <property type="molecule type" value="Genomic_DNA"/>
</dbReference>
<keyword evidence="4" id="KW-1185">Reference proteome</keyword>
<dbReference type="OrthoDB" id="252464at2"/>
<comment type="caution">
    <text evidence="3">The sequence shown here is derived from an EMBL/GenBank/DDBJ whole genome shotgun (WGS) entry which is preliminary data.</text>
</comment>
<name>A0A0R2MTS3_9LACO</name>
<dbReference type="Pfam" id="PF00561">
    <property type="entry name" value="Abhydrolase_1"/>
    <property type="match status" value="1"/>
</dbReference>
<reference evidence="3 4" key="1">
    <citation type="journal article" date="2015" name="Genome Announc.">
        <title>Expanding the biotechnology potential of lactobacilli through comparative genomics of 213 strains and associated genera.</title>
        <authorList>
            <person name="Sun Z."/>
            <person name="Harris H.M."/>
            <person name="McCann A."/>
            <person name="Guo C."/>
            <person name="Argimon S."/>
            <person name="Zhang W."/>
            <person name="Yang X."/>
            <person name="Jeffery I.B."/>
            <person name="Cooney J.C."/>
            <person name="Kagawa T.F."/>
            <person name="Liu W."/>
            <person name="Song Y."/>
            <person name="Salvetti E."/>
            <person name="Wrobel A."/>
            <person name="Rasinkangas P."/>
            <person name="Parkhill J."/>
            <person name="Rea M.C."/>
            <person name="O'Sullivan O."/>
            <person name="Ritari J."/>
            <person name="Douillard F.P."/>
            <person name="Paul Ross R."/>
            <person name="Yang R."/>
            <person name="Briner A.E."/>
            <person name="Felis G.E."/>
            <person name="de Vos W.M."/>
            <person name="Barrangou R."/>
            <person name="Klaenhammer T.R."/>
            <person name="Caufield P.W."/>
            <person name="Cui Y."/>
            <person name="Zhang H."/>
            <person name="O'Toole P.W."/>
        </authorList>
    </citation>
    <scope>NUCLEOTIDE SEQUENCE [LARGE SCALE GENOMIC DNA]</scope>
    <source>
        <strain evidence="3 4">DSM 24301</strain>
    </source>
</reference>
<evidence type="ECO:0000313" key="4">
    <source>
        <dbReference type="Proteomes" id="UP000050969"/>
    </source>
</evidence>
<dbReference type="Proteomes" id="UP000050969">
    <property type="component" value="Unassembled WGS sequence"/>
</dbReference>